<reference evidence="8" key="1">
    <citation type="submission" date="2012-02" db="EMBL/GenBank/DDBJ databases">
        <title>Whole genome shotgun sequence of Gordonia otitidis NBRC 100426.</title>
        <authorList>
            <person name="Yoshida I."/>
            <person name="Hosoyama A."/>
            <person name="Tsuchikane K."/>
            <person name="Katsumata H."/>
            <person name="Yamazaki S."/>
            <person name="Fujita N."/>
        </authorList>
    </citation>
    <scope>NUCLEOTIDE SEQUENCE [LARGE SCALE GENOMIC DNA]</scope>
    <source>
        <strain evidence="8">NBRC 100426</strain>
    </source>
</reference>
<dbReference type="PANTHER" id="PTHR43272:SF32">
    <property type="entry name" value="AMP-DEPENDENT SYNTHETASE_LIGASE DOMAIN-CONTAINING PROTEIN"/>
    <property type="match status" value="1"/>
</dbReference>
<evidence type="ECO:0000256" key="6">
    <source>
        <dbReference type="ARBA" id="ARBA00032875"/>
    </source>
</evidence>
<dbReference type="InterPro" id="IPR045851">
    <property type="entry name" value="AMP-bd_C_sf"/>
</dbReference>
<protein>
    <recommendedName>
        <fullName evidence="6">Acyl-CoA synthetase</fullName>
    </recommendedName>
</protein>
<dbReference type="InterPro" id="IPR042099">
    <property type="entry name" value="ANL_N_sf"/>
</dbReference>
<dbReference type="SUPFAM" id="SSF56801">
    <property type="entry name" value="Acetyl-CoA synthetase-like"/>
    <property type="match status" value="1"/>
</dbReference>
<evidence type="ECO:0000256" key="3">
    <source>
        <dbReference type="ARBA" id="ARBA00022832"/>
    </source>
</evidence>
<dbReference type="InterPro" id="IPR000873">
    <property type="entry name" value="AMP-dep_synth/lig_dom"/>
</dbReference>
<sequence length="609" mass="65280">MSEMPDHTLQGATYMQQYATPSDLTVEDKATLVDTLLRYRDERPTLPLFRRLSSGEWITVTAKHFADEVDAVAKGLIASGVEPGDRVAICSATRYEWSVLDYAIWRAGATTVAVYETSAPDQVQYLLDDSGTVMLIVEDDNHRDKFREVTDALPAVRETLVIDDGAINELSARGKDVPDAELDARHANTVSSDAATLIYTSGTTGRPKGVVLTHANFLAECAATREAVGSGLEEGNSTLLFLPLAHVFARVIAVASLESGVIVGHTSDIPNLVEHLGTFKPNYVLSVPRVFEKVYNSAKQKAYDGGKGSIFDKAADTAIEYSEALEKGGPGIALKLKHAVFDALVYKKLRAALGGNCDGAISGGAPLGARLGHFFRGAGVPVYEGYGLSETTAAITANNEEHQRVGSVGRPIPGVSIAIADEDGEVLVKGPVVFTEYWHNPEATADAIRDGWFHTGDVGNLDDGFLYITGRKKELIVTAGGKNVSPAQLEDSIRAHPMISQCLVVGDNKPFIAALITIDAESVPGWLERNGLASDTSLSDLATNEKLRAEIAEAVDAANAKVSKAEAIKKFSILDTDFTIDSGELTPTMKLKRNIIHSAHQKAIADLYT</sequence>
<dbReference type="AlphaFoldDB" id="H5TGH8"/>
<dbReference type="Gene3D" id="3.30.300.30">
    <property type="match status" value="1"/>
</dbReference>
<evidence type="ECO:0000256" key="5">
    <source>
        <dbReference type="ARBA" id="ARBA00024484"/>
    </source>
</evidence>
<dbReference type="Proteomes" id="UP000005038">
    <property type="component" value="Unassembled WGS sequence"/>
</dbReference>
<proteinExistence type="inferred from homology"/>
<dbReference type="Pfam" id="PF23562">
    <property type="entry name" value="AMP-binding_C_3"/>
    <property type="match status" value="1"/>
</dbReference>
<dbReference type="PANTHER" id="PTHR43272">
    <property type="entry name" value="LONG-CHAIN-FATTY-ACID--COA LIGASE"/>
    <property type="match status" value="1"/>
</dbReference>
<dbReference type="GO" id="GO:0004467">
    <property type="term" value="F:long-chain fatty acid-CoA ligase activity"/>
    <property type="evidence" value="ECO:0007669"/>
    <property type="project" value="UniProtKB-EC"/>
</dbReference>
<comment type="catalytic activity">
    <reaction evidence="5">
        <text>a long-chain fatty acid + ATP + CoA = a long-chain fatty acyl-CoA + AMP + diphosphate</text>
        <dbReference type="Rhea" id="RHEA:15421"/>
        <dbReference type="ChEBI" id="CHEBI:30616"/>
        <dbReference type="ChEBI" id="CHEBI:33019"/>
        <dbReference type="ChEBI" id="CHEBI:57287"/>
        <dbReference type="ChEBI" id="CHEBI:57560"/>
        <dbReference type="ChEBI" id="CHEBI:83139"/>
        <dbReference type="ChEBI" id="CHEBI:456215"/>
        <dbReference type="EC" id="6.2.1.3"/>
    </reaction>
    <physiologicalReaction direction="left-to-right" evidence="5">
        <dbReference type="Rhea" id="RHEA:15422"/>
    </physiologicalReaction>
</comment>
<comment type="caution">
    <text evidence="8">The sequence shown here is derived from an EMBL/GenBank/DDBJ whole genome shotgun (WGS) entry which is preliminary data.</text>
</comment>
<dbReference type="Pfam" id="PF00501">
    <property type="entry name" value="AMP-binding"/>
    <property type="match status" value="1"/>
</dbReference>
<dbReference type="PROSITE" id="PS00455">
    <property type="entry name" value="AMP_BINDING"/>
    <property type="match status" value="1"/>
</dbReference>
<evidence type="ECO:0000313" key="8">
    <source>
        <dbReference type="EMBL" id="GAB32586.1"/>
    </source>
</evidence>
<gene>
    <name evidence="8" type="primary">fadD</name>
    <name evidence="8" type="ORF">GOOTI_015_00010</name>
</gene>
<keyword evidence="9" id="KW-1185">Reference proteome</keyword>
<name>H5TGH8_GORO1</name>
<evidence type="ECO:0000256" key="1">
    <source>
        <dbReference type="ARBA" id="ARBA00006432"/>
    </source>
</evidence>
<dbReference type="CDD" id="cd05907">
    <property type="entry name" value="VL_LC_FACS_like"/>
    <property type="match status" value="1"/>
</dbReference>
<organism evidence="8 9">
    <name type="scientific">Gordonia otitidis (strain DSM 44809 / CCUG 52243 / JCM 12355 / NBRC 100426 / IFM 10032)</name>
    <dbReference type="NCBI Taxonomy" id="1108044"/>
    <lineage>
        <taxon>Bacteria</taxon>
        <taxon>Bacillati</taxon>
        <taxon>Actinomycetota</taxon>
        <taxon>Actinomycetes</taxon>
        <taxon>Mycobacteriales</taxon>
        <taxon>Gordoniaceae</taxon>
        <taxon>Gordonia</taxon>
    </lineage>
</organism>
<evidence type="ECO:0000256" key="4">
    <source>
        <dbReference type="ARBA" id="ARBA00023098"/>
    </source>
</evidence>
<keyword evidence="2 8" id="KW-0436">Ligase</keyword>
<keyword evidence="4" id="KW-0443">Lipid metabolism</keyword>
<dbReference type="InterPro" id="IPR020845">
    <property type="entry name" value="AMP-binding_CS"/>
</dbReference>
<accession>H5TGH8</accession>
<feature type="domain" description="AMP-dependent synthetase/ligase" evidence="7">
    <location>
        <begin position="55"/>
        <end position="438"/>
    </location>
</feature>
<evidence type="ECO:0000256" key="2">
    <source>
        <dbReference type="ARBA" id="ARBA00022598"/>
    </source>
</evidence>
<comment type="similarity">
    <text evidence="1">Belongs to the ATP-dependent AMP-binding enzyme family.</text>
</comment>
<dbReference type="EMBL" id="BAFB01000015">
    <property type="protein sequence ID" value="GAB32586.1"/>
    <property type="molecule type" value="Genomic_DNA"/>
</dbReference>
<dbReference type="GO" id="GO:0016020">
    <property type="term" value="C:membrane"/>
    <property type="evidence" value="ECO:0007669"/>
    <property type="project" value="TreeGrafter"/>
</dbReference>
<evidence type="ECO:0000259" key="7">
    <source>
        <dbReference type="Pfam" id="PF00501"/>
    </source>
</evidence>
<evidence type="ECO:0000313" key="9">
    <source>
        <dbReference type="Proteomes" id="UP000005038"/>
    </source>
</evidence>
<dbReference type="Gene3D" id="3.40.50.12780">
    <property type="entry name" value="N-terminal domain of ligase-like"/>
    <property type="match status" value="1"/>
</dbReference>
<keyword evidence="3" id="KW-0276">Fatty acid metabolism</keyword>
<dbReference type="STRING" id="1108044.GOOTI_015_00010"/>